<dbReference type="InterPro" id="IPR044145">
    <property type="entry name" value="IF2_II"/>
</dbReference>
<gene>
    <name evidence="9" type="primary">infB</name>
</gene>
<sequence>MKYLDFLFLQFACISKKSSILLLHLEYYSDILFLDSPKVIKTSVNSNMLLNVNDIVKDVSDNKNVNLTKFDKKNRVFLTSYDQANSKSKKNKIKVSKAKRENSNEVVKKVVSAKEDLFAADISVRSGLKSRKINQKSKKNKFRTSSDNLSISEHSVSHVDFYDDQSNQLIFSKEICLDHALSIQELSSKIQIPTAEIITYLFLKKSVSVTINDTLDFNICSDVVKHYGFIVNSSNSSNILSDRYMSLDQNSSMLTSRPPIITVLGHVDHGKTTLLSSIIKKNLAVNEQGGITQSITGYEIIHEYKATQHNLVFIDTPGHESFELMRLRGAKITDIVLLIVALDDGLKPQTLECIKYIKIMSLSCIIVVTKFDKNSKNLDKIKQDLADQNLLCEQWGGSFPLIEVSALTGYNINQLLSKICELAISKKILANHKDFASGIIIDAFLDVKKGSIATLIVKNGTLKLGDVIVADDLVGRVKSITNHIGSRIDKCGPSSIVNVLCFSEMPRVGSTFNIFSNEKKAKQHSVNYLHSEDKSNFLSQLNKRVSLNNRVSSKDFKLIIKCDTQGSLEAIINLLSSISQVKVQISIISASSGNITNSDIELAFTTNAYIVAFNVKTLPQIDVLIKKYNINLRVFNIIYDLLEYVQNSMLNLVDPEYDNILTGHAIVQTIFKTNKGFVAGCTVTSGKISLNSYLYIYRKKILVYKGYVTSLKYMKNDVQEVVSPSECGLMSDFYDWQQSDLIEAYNVVAKEKVL</sequence>
<keyword evidence="3" id="KW-0547">Nucleotide-binding</keyword>
<keyword evidence="9" id="KW-0934">Plastid</keyword>
<evidence type="ECO:0000256" key="4">
    <source>
        <dbReference type="ARBA" id="ARBA00022917"/>
    </source>
</evidence>
<dbReference type="InterPro" id="IPR053905">
    <property type="entry name" value="EF-G-like_DII"/>
</dbReference>
<dbReference type="EMBL" id="MF101467">
    <property type="protein sequence ID" value="ARW69745.1"/>
    <property type="molecule type" value="Genomic_DNA"/>
</dbReference>
<evidence type="ECO:0000256" key="3">
    <source>
        <dbReference type="ARBA" id="ARBA00022741"/>
    </source>
</evidence>
<dbReference type="InterPro" id="IPR005225">
    <property type="entry name" value="Small_GTP-bd"/>
</dbReference>
<dbReference type="Gene3D" id="3.40.50.10050">
    <property type="entry name" value="Translation initiation factor IF- 2, domain 3"/>
    <property type="match status" value="1"/>
</dbReference>
<dbReference type="InterPro" id="IPR027417">
    <property type="entry name" value="P-loop_NTPase"/>
</dbReference>
<keyword evidence="5" id="KW-0342">GTP-binding</keyword>
<dbReference type="CDD" id="cd03692">
    <property type="entry name" value="mtIF2_IVc"/>
    <property type="match status" value="1"/>
</dbReference>
<dbReference type="CDD" id="cd01887">
    <property type="entry name" value="IF2_eIF5B"/>
    <property type="match status" value="1"/>
</dbReference>
<dbReference type="InterPro" id="IPR000178">
    <property type="entry name" value="TF_IF2_bacterial-like"/>
</dbReference>
<evidence type="ECO:0000256" key="1">
    <source>
        <dbReference type="ARBA" id="ARBA00007733"/>
    </source>
</evidence>
<comment type="function">
    <text evidence="6">One of the essential components for the initiation of protein synthesis. Protects formylmethionyl-tRNA from spontaneous hydrolysis and promotes its binding to the 30S ribosomal subunits. Also involved in the hydrolysis of GTP during the formation of the 70S ribosomal complex.</text>
</comment>
<dbReference type="InterPro" id="IPR009000">
    <property type="entry name" value="Transl_B-barrel_sf"/>
</dbReference>
<keyword evidence="4" id="KW-0648">Protein biosynthesis</keyword>
<dbReference type="NCBIfam" id="TIGR00231">
    <property type="entry name" value="small_GTP"/>
    <property type="match status" value="1"/>
</dbReference>
<dbReference type="FunFam" id="2.40.30.10:FF:000008">
    <property type="entry name" value="Translation initiation factor IF-2"/>
    <property type="match status" value="1"/>
</dbReference>
<dbReference type="FunFam" id="3.40.50.10050:FF:000001">
    <property type="entry name" value="Translation initiation factor IF-2"/>
    <property type="match status" value="1"/>
</dbReference>
<dbReference type="Pfam" id="PF11987">
    <property type="entry name" value="IF-2"/>
    <property type="match status" value="1"/>
</dbReference>
<dbReference type="FunFam" id="3.40.50.300:FF:000019">
    <property type="entry name" value="Translation initiation factor IF-2"/>
    <property type="match status" value="1"/>
</dbReference>
<dbReference type="GO" id="GO:0003743">
    <property type="term" value="F:translation initiation factor activity"/>
    <property type="evidence" value="ECO:0007669"/>
    <property type="project" value="UniProtKB-KW"/>
</dbReference>
<geneLocation type="chloroplast" evidence="9"/>
<feature type="domain" description="Tr-type G" evidence="8">
    <location>
        <begin position="256"/>
        <end position="426"/>
    </location>
</feature>
<dbReference type="Gene3D" id="2.40.30.10">
    <property type="entry name" value="Translation factors"/>
    <property type="match status" value="2"/>
</dbReference>
<dbReference type="InterPro" id="IPR015760">
    <property type="entry name" value="TIF_IF2"/>
</dbReference>
<organism evidence="9">
    <name type="scientific">Tolypiocladia glomerulata</name>
    <dbReference type="NCBI Taxonomy" id="860646"/>
    <lineage>
        <taxon>Eukaryota</taxon>
        <taxon>Rhodophyta</taxon>
        <taxon>Florideophyceae</taxon>
        <taxon>Rhodymeniophycidae</taxon>
        <taxon>Ceramiales</taxon>
        <taxon>Rhodomelaceae</taxon>
        <taxon>Polysiphonioideae</taxon>
        <taxon>Tolypiocladia</taxon>
    </lineage>
</organism>
<dbReference type="Gene3D" id="3.40.50.300">
    <property type="entry name" value="P-loop containing nucleotide triphosphate hydrolases"/>
    <property type="match status" value="1"/>
</dbReference>
<dbReference type="PANTHER" id="PTHR43381:SF5">
    <property type="entry name" value="TR-TYPE G DOMAIN-CONTAINING PROTEIN"/>
    <property type="match status" value="1"/>
</dbReference>
<protein>
    <recommendedName>
        <fullName evidence="7">Translation initiation factor IF-2, chloroplastic</fullName>
    </recommendedName>
</protein>
<dbReference type="Pfam" id="PF00009">
    <property type="entry name" value="GTP_EFTU"/>
    <property type="match status" value="1"/>
</dbReference>
<comment type="similarity">
    <text evidence="1">Belongs to the TRAFAC class translation factor GTPase superfamily. Classic translation factor GTPase family. IF-2 subfamily.</text>
</comment>
<evidence type="ECO:0000256" key="2">
    <source>
        <dbReference type="ARBA" id="ARBA00022540"/>
    </source>
</evidence>
<dbReference type="RefSeq" id="YP_009399926.1">
    <property type="nucleotide sequence ID" value="NC_035299.1"/>
</dbReference>
<dbReference type="SUPFAM" id="SSF50447">
    <property type="entry name" value="Translation proteins"/>
    <property type="match status" value="2"/>
</dbReference>
<dbReference type="InterPro" id="IPR023115">
    <property type="entry name" value="TIF_IF2_dom3"/>
</dbReference>
<name>A0A1Z1MVC7_9FLOR</name>
<dbReference type="PROSITE" id="PS51722">
    <property type="entry name" value="G_TR_2"/>
    <property type="match status" value="1"/>
</dbReference>
<dbReference type="PRINTS" id="PR00315">
    <property type="entry name" value="ELONGATNFCT"/>
</dbReference>
<evidence type="ECO:0000256" key="6">
    <source>
        <dbReference type="ARBA" id="ARBA00025162"/>
    </source>
</evidence>
<dbReference type="GO" id="GO:0005829">
    <property type="term" value="C:cytosol"/>
    <property type="evidence" value="ECO:0007669"/>
    <property type="project" value="TreeGrafter"/>
</dbReference>
<dbReference type="CDD" id="cd03702">
    <property type="entry name" value="IF2_mtIF2_II"/>
    <property type="match status" value="1"/>
</dbReference>
<dbReference type="SUPFAM" id="SSF52156">
    <property type="entry name" value="Initiation factor IF2/eIF5b, domain 3"/>
    <property type="match status" value="1"/>
</dbReference>
<dbReference type="SUPFAM" id="SSF52540">
    <property type="entry name" value="P-loop containing nucleoside triphosphate hydrolases"/>
    <property type="match status" value="1"/>
</dbReference>
<dbReference type="InterPro" id="IPR000795">
    <property type="entry name" value="T_Tr_GTP-bd_dom"/>
</dbReference>
<proteinExistence type="inferred from homology"/>
<reference evidence="9" key="1">
    <citation type="journal article" date="2017" name="J. Phycol.">
        <title>Analysis of chloroplast genomes and a supermatrix inform reclassification of the Rhodomelaceae (Rhodophyta).</title>
        <authorList>
            <person name="Diaz-Tapia P."/>
            <person name="Maggs C.A."/>
            <person name="West J.A."/>
            <person name="Verbruggen H."/>
        </authorList>
    </citation>
    <scope>NUCLEOTIDE SEQUENCE</scope>
    <source>
        <strain evidence="9">PD1825</strain>
    </source>
</reference>
<evidence type="ECO:0000259" key="8">
    <source>
        <dbReference type="PROSITE" id="PS51722"/>
    </source>
</evidence>
<dbReference type="Pfam" id="PF04760">
    <property type="entry name" value="IF2_N"/>
    <property type="match status" value="1"/>
</dbReference>
<dbReference type="AlphaFoldDB" id="A0A1Z1MVC7"/>
<evidence type="ECO:0000313" key="9">
    <source>
        <dbReference type="EMBL" id="ARW69745.1"/>
    </source>
</evidence>
<dbReference type="NCBIfam" id="TIGR00487">
    <property type="entry name" value="IF-2"/>
    <property type="match status" value="1"/>
</dbReference>
<dbReference type="GO" id="GO:0003924">
    <property type="term" value="F:GTPase activity"/>
    <property type="evidence" value="ECO:0007669"/>
    <property type="project" value="InterPro"/>
</dbReference>
<dbReference type="InterPro" id="IPR006847">
    <property type="entry name" value="IF2_N"/>
</dbReference>
<accession>A0A1Z1MVC7</accession>
<dbReference type="GeneID" id="33362469"/>
<dbReference type="GO" id="GO:0005525">
    <property type="term" value="F:GTP binding"/>
    <property type="evidence" value="ECO:0007669"/>
    <property type="project" value="UniProtKB-KW"/>
</dbReference>
<dbReference type="InterPro" id="IPR036925">
    <property type="entry name" value="TIF_IF2_dom3_sf"/>
</dbReference>
<evidence type="ECO:0000256" key="5">
    <source>
        <dbReference type="ARBA" id="ARBA00023134"/>
    </source>
</evidence>
<keyword evidence="2 9" id="KW-0396">Initiation factor</keyword>
<dbReference type="PANTHER" id="PTHR43381">
    <property type="entry name" value="TRANSLATION INITIATION FACTOR IF-2-RELATED"/>
    <property type="match status" value="1"/>
</dbReference>
<evidence type="ECO:0000256" key="7">
    <source>
        <dbReference type="ARBA" id="ARBA00044105"/>
    </source>
</evidence>
<keyword evidence="9" id="KW-0150">Chloroplast</keyword>
<dbReference type="Pfam" id="PF22042">
    <property type="entry name" value="EF-G_D2"/>
    <property type="match status" value="1"/>
</dbReference>